<evidence type="ECO:0000256" key="1">
    <source>
        <dbReference type="ARBA" id="ARBA00004651"/>
    </source>
</evidence>
<keyword evidence="4" id="KW-1003">Cell membrane</keyword>
<dbReference type="InterPro" id="IPR020846">
    <property type="entry name" value="MFS_dom"/>
</dbReference>
<feature type="transmembrane region" description="Helical" evidence="10">
    <location>
        <begin position="1208"/>
        <end position="1227"/>
    </location>
</feature>
<dbReference type="SUPFAM" id="SSF103473">
    <property type="entry name" value="MFS general substrate transporter"/>
    <property type="match status" value="2"/>
</dbReference>
<feature type="compositionally biased region" description="Acidic residues" evidence="9">
    <location>
        <begin position="1251"/>
        <end position="1265"/>
    </location>
</feature>
<feature type="transmembrane region" description="Helical" evidence="10">
    <location>
        <begin position="837"/>
        <end position="858"/>
    </location>
</feature>
<dbReference type="GO" id="GO:0005351">
    <property type="term" value="F:carbohydrate:proton symporter activity"/>
    <property type="evidence" value="ECO:0007669"/>
    <property type="project" value="TreeGrafter"/>
</dbReference>
<feature type="compositionally biased region" description="Basic and acidic residues" evidence="9">
    <location>
        <begin position="1"/>
        <end position="10"/>
    </location>
</feature>
<keyword evidence="3" id="KW-0813">Transport</keyword>
<feature type="transmembrane region" description="Helical" evidence="10">
    <location>
        <begin position="1048"/>
        <end position="1071"/>
    </location>
</feature>
<feature type="transmembrane region" description="Helical" evidence="10">
    <location>
        <begin position="497"/>
        <end position="519"/>
    </location>
</feature>
<feature type="region of interest" description="Disordered" evidence="9">
    <location>
        <begin position="1"/>
        <end position="65"/>
    </location>
</feature>
<dbReference type="Pfam" id="PF00083">
    <property type="entry name" value="Sugar_tr"/>
    <property type="match status" value="2"/>
</dbReference>
<evidence type="ECO:0000259" key="11">
    <source>
        <dbReference type="PROSITE" id="PS50850"/>
    </source>
</evidence>
<feature type="transmembrane region" description="Helical" evidence="10">
    <location>
        <begin position="870"/>
        <end position="888"/>
    </location>
</feature>
<feature type="transmembrane region" description="Helical" evidence="10">
    <location>
        <begin position="145"/>
        <end position="165"/>
    </location>
</feature>
<feature type="transmembrane region" description="Helical" evidence="10">
    <location>
        <begin position="1112"/>
        <end position="1133"/>
    </location>
</feature>
<dbReference type="GO" id="GO:1904679">
    <property type="term" value="P:myo-inositol import across plasma membrane"/>
    <property type="evidence" value="ECO:0007669"/>
    <property type="project" value="UniProtKB-ARBA"/>
</dbReference>
<feature type="transmembrane region" description="Helical" evidence="10">
    <location>
        <begin position="1139"/>
        <end position="1165"/>
    </location>
</feature>
<feature type="compositionally biased region" description="Basic and acidic residues" evidence="9">
    <location>
        <begin position="1382"/>
        <end position="1394"/>
    </location>
</feature>
<proteinExistence type="inferred from homology"/>
<dbReference type="InterPro" id="IPR005829">
    <property type="entry name" value="Sugar_transporter_CS"/>
</dbReference>
<dbReference type="PANTHER" id="PTHR48022:SF73">
    <property type="entry name" value="METABOLITE TRANSPORT PROTEIN YDL199C-RELATED"/>
    <property type="match status" value="1"/>
</dbReference>
<feature type="transmembrane region" description="Helical" evidence="10">
    <location>
        <begin position="894"/>
        <end position="912"/>
    </location>
</feature>
<feature type="transmembrane region" description="Helical" evidence="10">
    <location>
        <begin position="100"/>
        <end position="118"/>
    </location>
</feature>
<comment type="subcellular location">
    <subcellularLocation>
        <location evidence="1">Cell membrane</location>
        <topology evidence="1">Multi-pass membrane protein</topology>
    </subcellularLocation>
</comment>
<evidence type="ECO:0000256" key="7">
    <source>
        <dbReference type="ARBA" id="ARBA00023136"/>
    </source>
</evidence>
<evidence type="ECO:0000256" key="4">
    <source>
        <dbReference type="ARBA" id="ARBA00022475"/>
    </source>
</evidence>
<dbReference type="FunFam" id="1.20.1250.20:FF:000073">
    <property type="entry name" value="MFS myo-inositol transporter, putative"/>
    <property type="match status" value="1"/>
</dbReference>
<feature type="compositionally biased region" description="Basic and acidic residues" evidence="9">
    <location>
        <begin position="1338"/>
        <end position="1361"/>
    </location>
</feature>
<dbReference type="PROSITE" id="PS50850">
    <property type="entry name" value="MFS"/>
    <property type="match status" value="2"/>
</dbReference>
<accession>A0A5C3F9L4</accession>
<dbReference type="InterPro" id="IPR050360">
    <property type="entry name" value="MFS_Sugar_Transporters"/>
</dbReference>
<feature type="transmembrane region" description="Helical" evidence="10">
    <location>
        <begin position="418"/>
        <end position="440"/>
    </location>
</feature>
<feature type="domain" description="Major facilitator superfamily (MFS) profile" evidence="11">
    <location>
        <begin position="105"/>
        <end position="553"/>
    </location>
</feature>
<feature type="region of interest" description="Disordered" evidence="9">
    <location>
        <begin position="1250"/>
        <end position="1309"/>
    </location>
</feature>
<dbReference type="Proteomes" id="UP000323386">
    <property type="component" value="Unassembled WGS sequence"/>
</dbReference>
<feature type="transmembrane region" description="Helical" evidence="10">
    <location>
        <begin position="388"/>
        <end position="406"/>
    </location>
</feature>
<feature type="compositionally biased region" description="Acidic residues" evidence="9">
    <location>
        <begin position="1395"/>
        <end position="1411"/>
    </location>
</feature>
<dbReference type="InterPro" id="IPR003663">
    <property type="entry name" value="Sugar/inositol_transpt"/>
</dbReference>
<keyword evidence="5 10" id="KW-0812">Transmembrane</keyword>
<feature type="transmembrane region" description="Helical" evidence="10">
    <location>
        <begin position="196"/>
        <end position="219"/>
    </location>
</feature>
<evidence type="ECO:0000313" key="13">
    <source>
        <dbReference type="Proteomes" id="UP000323386"/>
    </source>
</evidence>
<feature type="transmembrane region" description="Helical" evidence="10">
    <location>
        <begin position="1083"/>
        <end position="1105"/>
    </location>
</feature>
<dbReference type="GO" id="GO:0005365">
    <property type="term" value="F:myo-inositol transmembrane transporter activity"/>
    <property type="evidence" value="ECO:0007669"/>
    <property type="project" value="UniProtKB-ARBA"/>
</dbReference>
<feature type="transmembrane region" description="Helical" evidence="10">
    <location>
        <begin position="353"/>
        <end position="376"/>
    </location>
</feature>
<feature type="domain" description="Major facilitator superfamily (MFS) profile" evidence="11">
    <location>
        <begin position="801"/>
        <end position="1231"/>
    </location>
</feature>
<sequence length="1411" mass="152180">MSADPMRDEIPLSPLSGTATPHSVLDRIASSSGVTTPAEPDRDPVDLKRGAGGFDGDSIDGDGLDGYDVDSAEPARNYPELGKGYYTTTAEAERSDEASWAVWILAFCAALSGSIFGYDTGYISSVLVNIGDDLGRTLSSFDKELITSATALGALIGALGAGLLGDWLGRKAVIAIANVIFIAGAIIQAACHGLWVMIVGRLVVGLGVGIASMIVPLWIGELAPTHIRGRLVTVNVVFITLGQVIAYGVGAGFEKISGGWRYTVAGGAIPAIVQLISMLWLPESPRFDIRKGRVEKVARTFQRIFPHATYEECLLKAEVISANVEAARQQGSSVSLYQRLRNMLVVGSNRRPLLVACGLQALQQLCGFNTLMYYSATIFAAIGFSNPTAVSLIVSVTNFLATLVALKYIDIIGRRRIMLWTVPGMVLGLTFAAVCFHFLTMHTNNELDGAKYAGFVYPKSWSILLILAMIFYVASYGLGVGNVPWQQGELFGIESRAIGTSLATATNWGSNLLIGATYLSLMSAITPAGAFGFYAGLCALGWVACIFGFPDTRRLSLEEVQSIFNDSWGIKAAEELRAKKDQDAAVAANKRQQAAEQVLAASTAVERRPGAAATGVELSKGRPGAKARTAVGASPETPTYEREQPTAVKGTKDSSGVDLDDDDEKKTGSTDAPVAILTNDSASVWDQTPTAFDDPDVSAHTGSSLTPAWRPPSSGEQVVFNDGRMTGSSPAMPSQLPASAMVPPPPNDYSTTPARPGRDRSATTNSVYSTRSIRAPRISMEGNASPLAKMGIKGDALMLFVTCFASLGVFLFGYDQGVMSGILTGPYFKAYFNHPTAYEVGTLVASLELGALVTSLACGKLADIFGRKQTLFWGAVIFSVGGTIQTLTTGFNSMLVGRIVSGLGVGFLSMIVPTYQSEISPAEHRGKLSCIEFTGNIIGYASSVWIDYGSSFIESDISWRLPLSLQAVIGLTLALGSLLLPESPRWLLDRDRDEEGMRVLADLHGKGDPNDPKAKLEFREIKENVIYLRKQGDNSYARMWRQYKYRTLIAMSSQAFAQLNGINVISYYAPLVFESAGWIGRDALLMTGINGIIYVLATVPTWFLVDLWGRRAILMSGAVVCGIALGLCGWFLYLDASYTPQAVVGCVIVYNAFFGYSWGPIPWLFPPEIMPLAFRAKGASLSTATNWAFNYIVGEATPVLQETIKWRLYPMHAFFCACSFVVVYFGYPETAGVPLEEIGALFGDEGIVVPQDDEDEDEDEDDEEAQAGRHRRESTDGGAARPIRRSISSHPRMQSEEERAARAAATRVAADERRKSRTFFGLVSNTGFLGRLFGAGADVDRRGDGGGGDDRDSQEHEDTRFALDQYSDGEDEGGRGGGNVESNRHDQRYDQHDAYDDDDDDEEDDIAWEGR</sequence>
<evidence type="ECO:0000256" key="10">
    <source>
        <dbReference type="SAM" id="Phobius"/>
    </source>
</evidence>
<feature type="transmembrane region" description="Helical" evidence="10">
    <location>
        <begin position="796"/>
        <end position="814"/>
    </location>
</feature>
<evidence type="ECO:0000256" key="3">
    <source>
        <dbReference type="ARBA" id="ARBA00022448"/>
    </source>
</evidence>
<feature type="transmembrane region" description="Helical" evidence="10">
    <location>
        <begin position="460"/>
        <end position="485"/>
    </location>
</feature>
<dbReference type="InterPro" id="IPR036259">
    <property type="entry name" value="MFS_trans_sf"/>
</dbReference>
<gene>
    <name evidence="12" type="ORF">PSFLO_05551</name>
</gene>
<evidence type="ECO:0000313" key="12">
    <source>
        <dbReference type="EMBL" id="SPO40069.1"/>
    </source>
</evidence>
<feature type="region of interest" description="Disordered" evidence="9">
    <location>
        <begin position="610"/>
        <end position="767"/>
    </location>
</feature>
<comment type="catalytic activity">
    <reaction evidence="8">
        <text>myo-inositol(out) + H(+)(out) = myo-inositol(in) + H(+)(in)</text>
        <dbReference type="Rhea" id="RHEA:60364"/>
        <dbReference type="ChEBI" id="CHEBI:15378"/>
        <dbReference type="ChEBI" id="CHEBI:17268"/>
    </reaction>
</comment>
<keyword evidence="13" id="KW-1185">Reference proteome</keyword>
<evidence type="ECO:0000256" key="5">
    <source>
        <dbReference type="ARBA" id="ARBA00022692"/>
    </source>
</evidence>
<feature type="transmembrane region" description="Helical" evidence="10">
    <location>
        <begin position="531"/>
        <end position="549"/>
    </location>
</feature>
<evidence type="ECO:0000256" key="6">
    <source>
        <dbReference type="ARBA" id="ARBA00022989"/>
    </source>
</evidence>
<name>A0A5C3F9L4_9BASI</name>
<dbReference type="PROSITE" id="PS00217">
    <property type="entry name" value="SUGAR_TRANSPORT_2"/>
    <property type="match status" value="1"/>
</dbReference>
<dbReference type="PANTHER" id="PTHR48022">
    <property type="entry name" value="PLASTIDIC GLUCOSE TRANSPORTER 4"/>
    <property type="match status" value="1"/>
</dbReference>
<feature type="transmembrane region" description="Helical" evidence="10">
    <location>
        <begin position="259"/>
        <end position="281"/>
    </location>
</feature>
<comment type="similarity">
    <text evidence="2">Belongs to the major facilitator superfamily. Sugar transporter (TC 2.A.1.1) family.</text>
</comment>
<evidence type="ECO:0000256" key="9">
    <source>
        <dbReference type="SAM" id="MobiDB-lite"/>
    </source>
</evidence>
<feature type="transmembrane region" description="Helical" evidence="10">
    <location>
        <begin position="172"/>
        <end position="190"/>
    </location>
</feature>
<evidence type="ECO:0000256" key="8">
    <source>
        <dbReference type="ARBA" id="ARBA00049119"/>
    </source>
</evidence>
<feature type="compositionally biased region" description="Basic and acidic residues" evidence="9">
    <location>
        <begin position="39"/>
        <end position="49"/>
    </location>
</feature>
<dbReference type="FunFam" id="1.20.1250.20:FF:000119">
    <property type="entry name" value="MFS monosaccharide transporter, putative"/>
    <property type="match status" value="1"/>
</dbReference>
<organism evidence="12 13">
    <name type="scientific">Pseudozyma flocculosa</name>
    <dbReference type="NCBI Taxonomy" id="84751"/>
    <lineage>
        <taxon>Eukaryota</taxon>
        <taxon>Fungi</taxon>
        <taxon>Dikarya</taxon>
        <taxon>Basidiomycota</taxon>
        <taxon>Ustilaginomycotina</taxon>
        <taxon>Ustilaginomycetes</taxon>
        <taxon>Ustilaginales</taxon>
        <taxon>Ustilaginaceae</taxon>
        <taxon>Pseudozyma</taxon>
    </lineage>
</organism>
<keyword evidence="6 10" id="KW-1133">Transmembrane helix</keyword>
<keyword evidence="7 10" id="KW-0472">Membrane</keyword>
<keyword evidence="12" id="KW-0762">Sugar transport</keyword>
<dbReference type="InterPro" id="IPR005828">
    <property type="entry name" value="MFS_sugar_transport-like"/>
</dbReference>
<feature type="region of interest" description="Disordered" evidence="9">
    <location>
        <begin position="1335"/>
        <end position="1411"/>
    </location>
</feature>
<dbReference type="Gene3D" id="1.20.1250.20">
    <property type="entry name" value="MFS general substrate transporter like domains"/>
    <property type="match status" value="2"/>
</dbReference>
<feature type="compositionally biased region" description="Polar residues" evidence="9">
    <location>
        <begin position="678"/>
        <end position="690"/>
    </location>
</feature>
<dbReference type="NCBIfam" id="TIGR00879">
    <property type="entry name" value="SP"/>
    <property type="match status" value="2"/>
</dbReference>
<dbReference type="OrthoDB" id="648285at2759"/>
<dbReference type="GO" id="GO:0005886">
    <property type="term" value="C:plasma membrane"/>
    <property type="evidence" value="ECO:0007669"/>
    <property type="project" value="UniProtKB-SubCell"/>
</dbReference>
<reference evidence="12 13" key="1">
    <citation type="submission" date="2018-03" db="EMBL/GenBank/DDBJ databases">
        <authorList>
            <person name="Guldener U."/>
        </authorList>
    </citation>
    <scope>NUCLEOTIDE SEQUENCE [LARGE SCALE GENOMIC DNA]</scope>
    <source>
        <strain evidence="12 13">DAOM196992</strain>
    </source>
</reference>
<dbReference type="PROSITE" id="PS00216">
    <property type="entry name" value="SUGAR_TRANSPORT_1"/>
    <property type="match status" value="1"/>
</dbReference>
<dbReference type="PRINTS" id="PR00171">
    <property type="entry name" value="SUGRTRNSPORT"/>
</dbReference>
<dbReference type="EMBL" id="OOIP01000017">
    <property type="protein sequence ID" value="SPO40069.1"/>
    <property type="molecule type" value="Genomic_DNA"/>
</dbReference>
<protein>
    <submittedName>
        <fullName evidence="12">Related to sugar transport protein</fullName>
    </submittedName>
</protein>
<evidence type="ECO:0000256" key="2">
    <source>
        <dbReference type="ARBA" id="ARBA00010992"/>
    </source>
</evidence>
<feature type="transmembrane region" description="Helical" evidence="10">
    <location>
        <begin position="231"/>
        <end position="253"/>
    </location>
</feature>